<gene>
    <name evidence="1" type="ORF">BV22DRAFT_988200</name>
</gene>
<comment type="caution">
    <text evidence="1">The sequence shown here is derived from an EMBL/GenBank/DDBJ whole genome shotgun (WGS) entry which is preliminary data.</text>
</comment>
<evidence type="ECO:0000313" key="2">
    <source>
        <dbReference type="Proteomes" id="UP000790709"/>
    </source>
</evidence>
<name>A0ACB8AZS8_9AGAM</name>
<keyword evidence="2" id="KW-1185">Reference proteome</keyword>
<dbReference type="EMBL" id="MU266715">
    <property type="protein sequence ID" value="KAH7918926.1"/>
    <property type="molecule type" value="Genomic_DNA"/>
</dbReference>
<proteinExistence type="predicted"/>
<feature type="non-terminal residue" evidence="1">
    <location>
        <position position="1"/>
    </location>
</feature>
<sequence>AKAQVLIKAHEFTEETREAQLIIQHAYLDKLNQSLYAKENKQKDDRTKLFPKGFGRHLTSEEFVGELEAQETAKQHREDEKRRRKETQRSKKAAKGALDALWKKMQDEHTVALTAWEAECGKLRAEGMLVKDLPKRPKRPTK</sequence>
<accession>A0ACB8AZS8</accession>
<dbReference type="Proteomes" id="UP000790709">
    <property type="component" value="Unassembled WGS sequence"/>
</dbReference>
<feature type="non-terminal residue" evidence="1">
    <location>
        <position position="142"/>
    </location>
</feature>
<organism evidence="1 2">
    <name type="scientific">Leucogyrophana mollusca</name>
    <dbReference type="NCBI Taxonomy" id="85980"/>
    <lineage>
        <taxon>Eukaryota</taxon>
        <taxon>Fungi</taxon>
        <taxon>Dikarya</taxon>
        <taxon>Basidiomycota</taxon>
        <taxon>Agaricomycotina</taxon>
        <taxon>Agaricomycetes</taxon>
        <taxon>Agaricomycetidae</taxon>
        <taxon>Boletales</taxon>
        <taxon>Boletales incertae sedis</taxon>
        <taxon>Leucogyrophana</taxon>
    </lineage>
</organism>
<evidence type="ECO:0000313" key="1">
    <source>
        <dbReference type="EMBL" id="KAH7918926.1"/>
    </source>
</evidence>
<reference evidence="1" key="1">
    <citation type="journal article" date="2021" name="New Phytol.">
        <title>Evolutionary innovations through gain and loss of genes in the ectomycorrhizal Boletales.</title>
        <authorList>
            <person name="Wu G."/>
            <person name="Miyauchi S."/>
            <person name="Morin E."/>
            <person name="Kuo A."/>
            <person name="Drula E."/>
            <person name="Varga T."/>
            <person name="Kohler A."/>
            <person name="Feng B."/>
            <person name="Cao Y."/>
            <person name="Lipzen A."/>
            <person name="Daum C."/>
            <person name="Hundley H."/>
            <person name="Pangilinan J."/>
            <person name="Johnson J."/>
            <person name="Barry K."/>
            <person name="LaButti K."/>
            <person name="Ng V."/>
            <person name="Ahrendt S."/>
            <person name="Min B."/>
            <person name="Choi I.G."/>
            <person name="Park H."/>
            <person name="Plett J.M."/>
            <person name="Magnuson J."/>
            <person name="Spatafora J.W."/>
            <person name="Nagy L.G."/>
            <person name="Henrissat B."/>
            <person name="Grigoriev I.V."/>
            <person name="Yang Z.L."/>
            <person name="Xu J."/>
            <person name="Martin F.M."/>
        </authorList>
    </citation>
    <scope>NUCLEOTIDE SEQUENCE</scope>
    <source>
        <strain evidence="1">KUC20120723A-06</strain>
    </source>
</reference>
<protein>
    <submittedName>
        <fullName evidence="1">Uncharacterized protein</fullName>
    </submittedName>
</protein>